<keyword evidence="11" id="KW-1185">Reference proteome</keyword>
<reference evidence="10 11" key="1">
    <citation type="submission" date="2016-08" db="EMBL/GenBank/DDBJ databases">
        <authorList>
            <person name="Varghese N."/>
            <person name="Submissions Spin"/>
        </authorList>
    </citation>
    <scope>NUCLEOTIDE SEQUENCE [LARGE SCALE GENOMIC DNA]</scope>
    <source>
        <strain evidence="10 11">R-53116</strain>
    </source>
</reference>
<keyword evidence="5 7" id="KW-1133">Transmembrane helix</keyword>
<accession>A0A4Y4G0Y4</accession>
<evidence type="ECO:0000256" key="6">
    <source>
        <dbReference type="ARBA" id="ARBA00023136"/>
    </source>
</evidence>
<dbReference type="Pfam" id="PF00482">
    <property type="entry name" value="T2SSF"/>
    <property type="match status" value="2"/>
</dbReference>
<dbReference type="Gene3D" id="1.20.81.30">
    <property type="entry name" value="Type II secretion system (T2SS), domain F"/>
    <property type="match status" value="1"/>
</dbReference>
<dbReference type="RefSeq" id="WP_074427477.1">
    <property type="nucleotide sequence ID" value="NZ_BJEG01000006.1"/>
</dbReference>
<comment type="similarity">
    <text evidence="2">Belongs to the GSP F family.</text>
</comment>
<keyword evidence="6 7" id="KW-0472">Membrane</keyword>
<evidence type="ECO:0000256" key="4">
    <source>
        <dbReference type="ARBA" id="ARBA00022692"/>
    </source>
</evidence>
<dbReference type="PANTHER" id="PTHR30012">
    <property type="entry name" value="GENERAL SECRETION PATHWAY PROTEIN"/>
    <property type="match status" value="1"/>
</dbReference>
<dbReference type="OrthoDB" id="2145980at2"/>
<evidence type="ECO:0000256" key="5">
    <source>
        <dbReference type="ARBA" id="ARBA00022989"/>
    </source>
</evidence>
<comment type="caution">
    <text evidence="9">The sequence shown here is derived from an EMBL/GenBank/DDBJ whole genome shotgun (WGS) entry which is preliminary data.</text>
</comment>
<dbReference type="GO" id="GO:0005886">
    <property type="term" value="C:plasma membrane"/>
    <property type="evidence" value="ECO:0007669"/>
    <property type="project" value="UniProtKB-SubCell"/>
</dbReference>
<name>A0A4Y4G0Y4_WEIHE</name>
<dbReference type="EMBL" id="JAAXPM010000006">
    <property type="protein sequence ID" value="NKY67037.1"/>
    <property type="molecule type" value="Genomic_DNA"/>
</dbReference>
<evidence type="ECO:0000313" key="12">
    <source>
        <dbReference type="Proteomes" id="UP000585749"/>
    </source>
</evidence>
<evidence type="ECO:0000313" key="11">
    <source>
        <dbReference type="Proteomes" id="UP000182448"/>
    </source>
</evidence>
<reference evidence="9 12" key="2">
    <citation type="submission" date="2020-04" db="EMBL/GenBank/DDBJ databases">
        <title>MicrobeNet Type strains.</title>
        <authorList>
            <person name="Nicholson A.C."/>
        </authorList>
    </citation>
    <scope>NUCLEOTIDE SEQUENCE [LARGE SCALE GENOMIC DNA]</scope>
    <source>
        <strain evidence="9 12">CCUG 33494</strain>
    </source>
</reference>
<keyword evidence="4 7" id="KW-0812">Transmembrane</keyword>
<organism evidence="9 12">
    <name type="scientific">Weissella hellenica</name>
    <dbReference type="NCBI Taxonomy" id="46256"/>
    <lineage>
        <taxon>Bacteria</taxon>
        <taxon>Bacillati</taxon>
        <taxon>Bacillota</taxon>
        <taxon>Bacilli</taxon>
        <taxon>Lactobacillales</taxon>
        <taxon>Lactobacillaceae</taxon>
        <taxon>Weissella</taxon>
    </lineage>
</organism>
<protein>
    <submittedName>
        <fullName evidence="9 10">Competence protein ComG</fullName>
    </submittedName>
</protein>
<sequence length="330" mass="38451">MKKKVMWQRKRQAEFFENLSYLLSVGYDLENALKMVQVLLKIPKQQMHLILVALQAGETFSQVMTPYVRQELIQQLDFAAVHGRLIKLLQALGHHERERLLQYRKLRQVLLYPAVLLVLLGLMLMAFVIFLLPELQQLGVNLQLLDIKMTYYWAISWILSIVGIFFYYKKQSWYKRLKLLMKVPLVGKVVKLGVEYYICLQLGLLLTSGVELATIVKRAQQARQYELTAYIGDRAWQALSDGRTIDQFILELELLPKECALLFTRGQPQYQVGEEFQILAQRKFQLLDELIQKYMTFIQPICFAVIGVVVIGMYYLTLVPMYQSMGGIIQ</sequence>
<feature type="transmembrane region" description="Helical" evidence="7">
    <location>
        <begin position="151"/>
        <end position="168"/>
    </location>
</feature>
<dbReference type="PANTHER" id="PTHR30012:SF0">
    <property type="entry name" value="TYPE II SECRETION SYSTEM PROTEIN F-RELATED"/>
    <property type="match status" value="1"/>
</dbReference>
<feature type="transmembrane region" description="Helical" evidence="7">
    <location>
        <begin position="109"/>
        <end position="131"/>
    </location>
</feature>
<evidence type="ECO:0000256" key="1">
    <source>
        <dbReference type="ARBA" id="ARBA00004651"/>
    </source>
</evidence>
<comment type="subcellular location">
    <subcellularLocation>
        <location evidence="1">Cell membrane</location>
        <topology evidence="1">Multi-pass membrane protein</topology>
    </subcellularLocation>
</comment>
<gene>
    <name evidence="10" type="ORF">GA0061075_10869</name>
    <name evidence="9" type="ORF">HF960_05045</name>
</gene>
<feature type="transmembrane region" description="Helical" evidence="7">
    <location>
        <begin position="294"/>
        <end position="316"/>
    </location>
</feature>
<feature type="domain" description="Type II secretion system protein GspF" evidence="8">
    <location>
        <begin position="15"/>
        <end position="133"/>
    </location>
</feature>
<dbReference type="AlphaFoldDB" id="A0A4Y4G0Y4"/>
<evidence type="ECO:0000256" key="2">
    <source>
        <dbReference type="ARBA" id="ARBA00005745"/>
    </source>
</evidence>
<keyword evidence="3" id="KW-1003">Cell membrane</keyword>
<evidence type="ECO:0000259" key="8">
    <source>
        <dbReference type="Pfam" id="PF00482"/>
    </source>
</evidence>
<feature type="domain" description="Type II secretion system protein GspF" evidence="8">
    <location>
        <begin position="199"/>
        <end position="320"/>
    </location>
</feature>
<evidence type="ECO:0000313" key="10">
    <source>
        <dbReference type="EMBL" id="SCB96260.1"/>
    </source>
</evidence>
<dbReference type="Proteomes" id="UP000585749">
    <property type="component" value="Unassembled WGS sequence"/>
</dbReference>
<dbReference type="InterPro" id="IPR003004">
    <property type="entry name" value="GspF/PilC"/>
</dbReference>
<evidence type="ECO:0000313" key="9">
    <source>
        <dbReference type="EMBL" id="NKY67037.1"/>
    </source>
</evidence>
<dbReference type="InterPro" id="IPR042094">
    <property type="entry name" value="T2SS_GspF_sf"/>
</dbReference>
<dbReference type="Proteomes" id="UP000182448">
    <property type="component" value="Unassembled WGS sequence"/>
</dbReference>
<evidence type="ECO:0000256" key="3">
    <source>
        <dbReference type="ARBA" id="ARBA00022475"/>
    </source>
</evidence>
<proteinExistence type="inferred from homology"/>
<dbReference type="InterPro" id="IPR018076">
    <property type="entry name" value="T2SS_GspF_dom"/>
</dbReference>
<evidence type="ECO:0000256" key="7">
    <source>
        <dbReference type="SAM" id="Phobius"/>
    </source>
</evidence>
<dbReference type="EMBL" id="FMAW01000008">
    <property type="protein sequence ID" value="SCB96260.1"/>
    <property type="molecule type" value="Genomic_DNA"/>
</dbReference>